<sequence>MAKWFEKSDKDKEVAYLLLDKGYYPEACFHAVLAVELRLKGILVQTTGGNNLYTFDKETIGGGSKN</sequence>
<proteinExistence type="predicted"/>
<dbReference type="EMBL" id="JACHFY010000010">
    <property type="protein sequence ID" value="MBB5254075.1"/>
    <property type="molecule type" value="Genomic_DNA"/>
</dbReference>
<evidence type="ECO:0000313" key="3">
    <source>
        <dbReference type="Proteomes" id="UP000582213"/>
    </source>
</evidence>
<reference evidence="2 3" key="1">
    <citation type="submission" date="2020-08" db="EMBL/GenBank/DDBJ databases">
        <title>Genomic Encyclopedia of Type Strains, Phase IV (KMG-IV): sequencing the most valuable type-strain genomes for metagenomic binning, comparative biology and taxonomic classification.</title>
        <authorList>
            <person name="Goeker M."/>
        </authorList>
    </citation>
    <scope>NUCLEOTIDE SEQUENCE [LARGE SCALE GENOMIC DNA]</scope>
    <source>
        <strain evidence="2 3">DSM 12421</strain>
    </source>
</reference>
<accession>A0A7J9RTG8</accession>
<evidence type="ECO:0000313" key="2">
    <source>
        <dbReference type="EMBL" id="MBB5254075.1"/>
    </source>
</evidence>
<dbReference type="InterPro" id="IPR007842">
    <property type="entry name" value="HEPN_dom"/>
</dbReference>
<organism evidence="2 3">
    <name type="scientific">Sulfurisphaera ohwakuensis</name>
    <dbReference type="NCBI Taxonomy" id="69656"/>
    <lineage>
        <taxon>Archaea</taxon>
        <taxon>Thermoproteota</taxon>
        <taxon>Thermoprotei</taxon>
        <taxon>Sulfolobales</taxon>
        <taxon>Sulfolobaceae</taxon>
        <taxon>Sulfurisphaera</taxon>
    </lineage>
</organism>
<name>A0A7J9RTG8_SULOH</name>
<dbReference type="Gene3D" id="1.20.120.330">
    <property type="entry name" value="Nucleotidyltransferases domain 2"/>
    <property type="match status" value="1"/>
</dbReference>
<gene>
    <name evidence="2" type="ORF">HNQ62_001848</name>
</gene>
<protein>
    <submittedName>
        <fullName evidence="2">HEPN domain-containing protein</fullName>
    </submittedName>
</protein>
<dbReference type="Proteomes" id="UP000582213">
    <property type="component" value="Unassembled WGS sequence"/>
</dbReference>
<dbReference type="Pfam" id="PF05168">
    <property type="entry name" value="HEPN"/>
    <property type="match status" value="1"/>
</dbReference>
<dbReference type="AlphaFoldDB" id="A0A7J9RTG8"/>
<comment type="caution">
    <text evidence="2">The sequence shown here is derived from an EMBL/GenBank/DDBJ whole genome shotgun (WGS) entry which is preliminary data.</text>
</comment>
<dbReference type="GeneID" id="77101406"/>
<feature type="domain" description="HEPN" evidence="1">
    <location>
        <begin position="5"/>
        <end position="66"/>
    </location>
</feature>
<evidence type="ECO:0000259" key="1">
    <source>
        <dbReference type="PROSITE" id="PS50910"/>
    </source>
</evidence>
<dbReference type="PROSITE" id="PS50910">
    <property type="entry name" value="HEPN"/>
    <property type="match status" value="1"/>
</dbReference>
<dbReference type="SUPFAM" id="SSF81593">
    <property type="entry name" value="Nucleotidyltransferase substrate binding subunit/domain"/>
    <property type="match status" value="1"/>
</dbReference>
<dbReference type="RefSeq" id="WP_269203973.1">
    <property type="nucleotide sequence ID" value="NZ_CP045484.1"/>
</dbReference>